<name>A0AAN8DAE8_CHAGU</name>
<reference evidence="1 2" key="1">
    <citation type="journal article" date="2023" name="Mol. Biol. Evol.">
        <title>Genomics of Secondarily Temperate Adaptation in the Only Non-Antarctic Icefish.</title>
        <authorList>
            <person name="Rivera-Colon A.G."/>
            <person name="Rayamajhi N."/>
            <person name="Minhas B.F."/>
            <person name="Madrigal G."/>
            <person name="Bilyk K.T."/>
            <person name="Yoon V."/>
            <person name="Hune M."/>
            <person name="Gregory S."/>
            <person name="Cheng C.H.C."/>
            <person name="Catchen J.M."/>
        </authorList>
    </citation>
    <scope>NUCLEOTIDE SEQUENCE [LARGE SCALE GENOMIC DNA]</scope>
    <source>
        <tissue evidence="1">White muscle</tissue>
    </source>
</reference>
<proteinExistence type="predicted"/>
<accession>A0AAN8DAE8</accession>
<sequence length="140" mass="16321">MKQKKAQAPHEKIYSWYATYEKAKLCPAVHPTCKAVRSPEETWTGCYLVQGDRKHGQETQRRGPIWEVQCKQSRFLIIPAHVRNWTHFDVLPQRRLRPPIARSQTAELRARQGNVQIVSSDRGEEAFSTFWDTEKGGERM</sequence>
<gene>
    <name evidence="1" type="ORF">CgunFtcFv8_003230</name>
</gene>
<dbReference type="EMBL" id="JAURVH010001525">
    <property type="protein sequence ID" value="KAK5918467.1"/>
    <property type="molecule type" value="Genomic_DNA"/>
</dbReference>
<dbReference type="Proteomes" id="UP001331515">
    <property type="component" value="Unassembled WGS sequence"/>
</dbReference>
<keyword evidence="2" id="KW-1185">Reference proteome</keyword>
<protein>
    <submittedName>
        <fullName evidence="1">Uncharacterized protein</fullName>
    </submittedName>
</protein>
<evidence type="ECO:0000313" key="1">
    <source>
        <dbReference type="EMBL" id="KAK5918467.1"/>
    </source>
</evidence>
<dbReference type="AlphaFoldDB" id="A0AAN8DAE8"/>
<comment type="caution">
    <text evidence="1">The sequence shown here is derived from an EMBL/GenBank/DDBJ whole genome shotgun (WGS) entry which is preliminary data.</text>
</comment>
<evidence type="ECO:0000313" key="2">
    <source>
        <dbReference type="Proteomes" id="UP001331515"/>
    </source>
</evidence>
<organism evidence="1 2">
    <name type="scientific">Champsocephalus gunnari</name>
    <name type="common">Mackerel icefish</name>
    <dbReference type="NCBI Taxonomy" id="52237"/>
    <lineage>
        <taxon>Eukaryota</taxon>
        <taxon>Metazoa</taxon>
        <taxon>Chordata</taxon>
        <taxon>Craniata</taxon>
        <taxon>Vertebrata</taxon>
        <taxon>Euteleostomi</taxon>
        <taxon>Actinopterygii</taxon>
        <taxon>Neopterygii</taxon>
        <taxon>Teleostei</taxon>
        <taxon>Neoteleostei</taxon>
        <taxon>Acanthomorphata</taxon>
        <taxon>Eupercaria</taxon>
        <taxon>Perciformes</taxon>
        <taxon>Notothenioidei</taxon>
        <taxon>Channichthyidae</taxon>
        <taxon>Champsocephalus</taxon>
    </lineage>
</organism>